<dbReference type="SUPFAM" id="SSF51735">
    <property type="entry name" value="NAD(P)-binding Rossmann-fold domains"/>
    <property type="match status" value="1"/>
</dbReference>
<dbReference type="Gene3D" id="3.30.360.10">
    <property type="entry name" value="Dihydrodipicolinate Reductase, domain 2"/>
    <property type="match status" value="1"/>
</dbReference>
<name>A0AA35X6E1_GEOBA</name>
<feature type="domain" description="Gfo/Idh/MocA-like oxidoreductase N-terminal" evidence="2">
    <location>
        <begin position="29"/>
        <end position="144"/>
    </location>
</feature>
<keyword evidence="5" id="KW-1185">Reference proteome</keyword>
<accession>A0AA35X6E1</accession>
<dbReference type="InterPro" id="IPR036291">
    <property type="entry name" value="NAD(P)-bd_dom_sf"/>
</dbReference>
<dbReference type="PANTHER" id="PTHR46368:SF4">
    <property type="entry name" value="OS10G0403700 PROTEIN"/>
    <property type="match status" value="1"/>
</dbReference>
<dbReference type="EMBL" id="CASHTH010003067">
    <property type="protein sequence ID" value="CAI8039835.1"/>
    <property type="molecule type" value="Genomic_DNA"/>
</dbReference>
<comment type="caution">
    <text evidence="4">The sequence shown here is derived from an EMBL/GenBank/DDBJ whole genome shotgun (WGS) entry which is preliminary data.</text>
</comment>
<dbReference type="PANTHER" id="PTHR46368">
    <property type="match status" value="1"/>
</dbReference>
<reference evidence="4" key="1">
    <citation type="submission" date="2023-03" db="EMBL/GenBank/DDBJ databases">
        <authorList>
            <person name="Steffen K."/>
            <person name="Cardenas P."/>
        </authorList>
    </citation>
    <scope>NUCLEOTIDE SEQUENCE</scope>
</reference>
<dbReference type="Gene3D" id="3.40.50.720">
    <property type="entry name" value="NAD(P)-binding Rossmann-like Domain"/>
    <property type="match status" value="1"/>
</dbReference>
<gene>
    <name evidence="4" type="ORF">GBAR_LOCUS22203</name>
</gene>
<dbReference type="Pfam" id="PF22725">
    <property type="entry name" value="GFO_IDH_MocA_C3"/>
    <property type="match status" value="1"/>
</dbReference>
<evidence type="ECO:0000259" key="3">
    <source>
        <dbReference type="Pfam" id="PF22725"/>
    </source>
</evidence>
<dbReference type="InterPro" id="IPR055170">
    <property type="entry name" value="GFO_IDH_MocA-like_dom"/>
</dbReference>
<dbReference type="AlphaFoldDB" id="A0AA35X6E1"/>
<evidence type="ECO:0000256" key="1">
    <source>
        <dbReference type="ARBA" id="ARBA00010928"/>
    </source>
</evidence>
<feature type="domain" description="GFO/IDH/MocA-like oxidoreductase" evidence="3">
    <location>
        <begin position="156"/>
        <end position="272"/>
    </location>
</feature>
<organism evidence="4 5">
    <name type="scientific">Geodia barretti</name>
    <name type="common">Barrett's horny sponge</name>
    <dbReference type="NCBI Taxonomy" id="519541"/>
    <lineage>
        <taxon>Eukaryota</taxon>
        <taxon>Metazoa</taxon>
        <taxon>Porifera</taxon>
        <taxon>Demospongiae</taxon>
        <taxon>Heteroscleromorpha</taxon>
        <taxon>Tetractinellida</taxon>
        <taxon>Astrophorina</taxon>
        <taxon>Geodiidae</taxon>
        <taxon>Geodia</taxon>
    </lineage>
</organism>
<proteinExistence type="inferred from homology"/>
<protein>
    <submittedName>
        <fullName evidence="4">Uncharacterized oxidoreductase At4g09670</fullName>
    </submittedName>
</protein>
<comment type="similarity">
    <text evidence="1">Belongs to the Gfo/Idh/MocA family.</text>
</comment>
<dbReference type="Pfam" id="PF01408">
    <property type="entry name" value="GFO_IDH_MocA"/>
    <property type="match status" value="1"/>
</dbReference>
<evidence type="ECO:0000259" key="2">
    <source>
        <dbReference type="Pfam" id="PF01408"/>
    </source>
</evidence>
<dbReference type="InterPro" id="IPR000683">
    <property type="entry name" value="Gfo/Idh/MocA-like_OxRdtase_N"/>
</dbReference>
<dbReference type="Proteomes" id="UP001174909">
    <property type="component" value="Unassembled WGS sequence"/>
</dbReference>
<evidence type="ECO:0000313" key="5">
    <source>
        <dbReference type="Proteomes" id="UP001174909"/>
    </source>
</evidence>
<sequence length="352" mass="39317">MSIENLKGQNRQLHIRRNNMTTEAKSPVRWGILSTANIATKVARAIHLARNADLIAVASRTEERAVVWGQEHNVSTTYGTYDALLADDALDAIYIPLPPTLHAEWTIKAAEHGKHVLCEKPLAANADEAIAMADACRQNGVQLMDGVMWVHHERTAAMKQKLMDDTLGQLRRVTAAFTFNWDTIPVGNIRAMKEFAGGSLGDLGYYCIRAILWAFEEMPTQVFATARYKVGVDFNLTGILWFSDERIATLDCGFDTGLRKWFEVAGTRASIVCDDFTVPTSEDSARFWVHGSDGNEQNTIEGGIQEVTMIERFSHIVQSGNLEEKWSEVAVNTMRVCDALLESDRRKEVVKL</sequence>
<dbReference type="GO" id="GO:0000166">
    <property type="term" value="F:nucleotide binding"/>
    <property type="evidence" value="ECO:0007669"/>
    <property type="project" value="InterPro"/>
</dbReference>
<dbReference type="SUPFAM" id="SSF55347">
    <property type="entry name" value="Glyceraldehyde-3-phosphate dehydrogenase-like, C-terminal domain"/>
    <property type="match status" value="1"/>
</dbReference>
<evidence type="ECO:0000313" key="4">
    <source>
        <dbReference type="EMBL" id="CAI8039835.1"/>
    </source>
</evidence>